<dbReference type="WBParaSite" id="PS1159_v2.g13145.t1">
    <property type="protein sequence ID" value="PS1159_v2.g13145.t1"/>
    <property type="gene ID" value="PS1159_v2.g13145"/>
</dbReference>
<dbReference type="Proteomes" id="UP000887580">
    <property type="component" value="Unplaced"/>
</dbReference>
<evidence type="ECO:0000313" key="1">
    <source>
        <dbReference type="Proteomes" id="UP000887580"/>
    </source>
</evidence>
<accession>A0AC35F2B0</accession>
<proteinExistence type="predicted"/>
<name>A0AC35F2B0_9BILA</name>
<organism evidence="1 2">
    <name type="scientific">Panagrolaimus sp. PS1159</name>
    <dbReference type="NCBI Taxonomy" id="55785"/>
    <lineage>
        <taxon>Eukaryota</taxon>
        <taxon>Metazoa</taxon>
        <taxon>Ecdysozoa</taxon>
        <taxon>Nematoda</taxon>
        <taxon>Chromadorea</taxon>
        <taxon>Rhabditida</taxon>
        <taxon>Tylenchina</taxon>
        <taxon>Panagrolaimomorpha</taxon>
        <taxon>Panagrolaimoidea</taxon>
        <taxon>Panagrolaimidae</taxon>
        <taxon>Panagrolaimus</taxon>
    </lineage>
</organism>
<sequence>MTSTEKPLEYLISRAVDPFVTEEERNKFSEELCSRIGHEYEGPYLAMKFLSYRLLSPNQEEALNTLNVMDICIRKCGSRINQEIGKYRFLNQFIRLLSPKYQGLETSDAVKEKAIKLLYNWKQSMRYIEKLQQVYNQLKEQGIIDEDPIEDIEIIQVPKPTPRVASFEDEERSQLLAELLKSKSPEDLQAANRLIKSMVRSDEQKLHKHCEQRNLMDTAIEHSTLLQEILNRTSNNSIDELFSSSSEYNAEDIALIENMQKSLLSLRPTLFRYASEAAETQDESLGEILSINDQINKALQLYNEKILPQKAESIIKLTQPNHPNHLTAASTDNYGNLSNSGDVDLLSILSRNNSPAVTRKEYEIKSNELNIFDSSSSYKSESPKEISLIDELNSLKFEQIPTFTMKQYEVEKMESKRDTFLLDDISVAPKDLTILRNQTPYVFINEPLIRGILYFAYYPNSRQKNITYAITVISSTNPQPLNNINFRICATSSLISSKLLPSIIRSLDGFHPIGPPQNITQVLLLLPMSEELKECELCYEMTFESQICERIEGKFTIKFPQE</sequence>
<reference evidence="2" key="1">
    <citation type="submission" date="2022-11" db="UniProtKB">
        <authorList>
            <consortium name="WormBaseParasite"/>
        </authorList>
    </citation>
    <scope>IDENTIFICATION</scope>
</reference>
<evidence type="ECO:0000313" key="2">
    <source>
        <dbReference type="WBParaSite" id="PS1159_v2.g13145.t1"/>
    </source>
</evidence>
<protein>
    <submittedName>
        <fullName evidence="2">ADP-ribosylation factor-binding protein GGA1</fullName>
    </submittedName>
</protein>